<protein>
    <submittedName>
        <fullName evidence="1">Unnamed protein product</fullName>
    </submittedName>
</protein>
<dbReference type="EMBL" id="BSXS01001761">
    <property type="protein sequence ID" value="GME77163.1"/>
    <property type="molecule type" value="Genomic_DNA"/>
</dbReference>
<evidence type="ECO:0000313" key="1">
    <source>
        <dbReference type="EMBL" id="GME77163.1"/>
    </source>
</evidence>
<evidence type="ECO:0000313" key="2">
    <source>
        <dbReference type="Proteomes" id="UP001165064"/>
    </source>
</evidence>
<comment type="caution">
    <text evidence="1">The sequence shown here is derived from an EMBL/GenBank/DDBJ whole genome shotgun (WGS) entry which is preliminary data.</text>
</comment>
<organism evidence="1 2">
    <name type="scientific">Ambrosiozyma monospora</name>
    <name type="common">Yeast</name>
    <name type="synonym">Endomycopsis monosporus</name>
    <dbReference type="NCBI Taxonomy" id="43982"/>
    <lineage>
        <taxon>Eukaryota</taxon>
        <taxon>Fungi</taxon>
        <taxon>Dikarya</taxon>
        <taxon>Ascomycota</taxon>
        <taxon>Saccharomycotina</taxon>
        <taxon>Pichiomycetes</taxon>
        <taxon>Pichiales</taxon>
        <taxon>Pichiaceae</taxon>
        <taxon>Ambrosiozyma</taxon>
    </lineage>
</organism>
<proteinExistence type="predicted"/>
<dbReference type="Proteomes" id="UP001165064">
    <property type="component" value="Unassembled WGS sequence"/>
</dbReference>
<name>A0ACB5SYW8_AMBMO</name>
<accession>A0ACB5SYW8</accession>
<sequence>MQPTKRPDSYVSTTDDSSIQPSIRNNTKSVSTSDSATTPKDAKIPITSQSAPVEPAAVPEPSIKSPTSTTSNAPPPPPSARKHTSTDAPTSNSRSSRGAAPAPPQQRRSVLVEQSSAPVIPEQGSVPVQTSSSVSAAPVGVGAAALGAAGVAAAATSAGTSASSPAVETIHVTSSAPSTPKIMSPTSSSTPASPSGASNLQAQGTGVSTMSRNVTGGTGGLVSGQIAHPSLTTPGLNASIVELFNASFKDGQLVRSNAIGEVAFSYIMDEAGKKFPSKIDLNVVSKSGQPLPNFMANPLFLEQSTENPALFAISDPSQIHLRTVGGLKYMLNGPTPPVVVQPIWKHEERQSTVIISIKPSEQLNSFLQNGNALTLSNFVVSVSTAGAQATSAATKPSGSFNREKNRVTWNLSGSPVKFTAQHNEERLIARFMTSGLSRESDAGVQLRFTINSEDGAFGVTALNSDLEISSKSDAIEDPFSSTPEVDESLKQDWTVVPTMKTVVAGGYSGHS</sequence>
<gene>
    <name evidence="1" type="ORF">Amon02_000291200</name>
</gene>
<keyword evidence="2" id="KW-1185">Reference proteome</keyword>
<reference evidence="1" key="1">
    <citation type="submission" date="2023-04" db="EMBL/GenBank/DDBJ databases">
        <title>Ambrosiozyma monospora NBRC 10751.</title>
        <authorList>
            <person name="Ichikawa N."/>
            <person name="Sato H."/>
            <person name="Tonouchi N."/>
        </authorList>
    </citation>
    <scope>NUCLEOTIDE SEQUENCE</scope>
    <source>
        <strain evidence="1">NBRC 10751</strain>
    </source>
</reference>